<dbReference type="EMBL" id="JBHSMH010000042">
    <property type="protein sequence ID" value="MFC5469874.1"/>
    <property type="molecule type" value="Genomic_DNA"/>
</dbReference>
<sequence length="64" mass="7406">MWIKASDKELKELLEGVARVISQFSSRLGKGNSRRRIERVAEIREPDGGTVLVFMERVIGFEWQ</sequence>
<protein>
    <submittedName>
        <fullName evidence="1">Uncharacterized protein</fullName>
    </submittedName>
</protein>
<reference evidence="2" key="1">
    <citation type="journal article" date="2019" name="Int. J. Syst. Evol. Microbiol.">
        <title>The Global Catalogue of Microorganisms (GCM) 10K type strain sequencing project: providing services to taxonomists for standard genome sequencing and annotation.</title>
        <authorList>
            <consortium name="The Broad Institute Genomics Platform"/>
            <consortium name="The Broad Institute Genome Sequencing Center for Infectious Disease"/>
            <person name="Wu L."/>
            <person name="Ma J."/>
        </authorList>
    </citation>
    <scope>NUCLEOTIDE SEQUENCE [LARGE SCALE GENOMIC DNA]</scope>
    <source>
        <strain evidence="2">CCUG 57113</strain>
    </source>
</reference>
<proteinExistence type="predicted"/>
<name>A0ABW0LVG7_9BACL</name>
<keyword evidence="2" id="KW-1185">Reference proteome</keyword>
<dbReference type="RefSeq" id="WP_209751063.1">
    <property type="nucleotide sequence ID" value="NZ_JBHSMH010000042.1"/>
</dbReference>
<evidence type="ECO:0000313" key="1">
    <source>
        <dbReference type="EMBL" id="MFC5469874.1"/>
    </source>
</evidence>
<dbReference type="Proteomes" id="UP001596105">
    <property type="component" value="Unassembled WGS sequence"/>
</dbReference>
<comment type="caution">
    <text evidence="1">The sequence shown here is derived from an EMBL/GenBank/DDBJ whole genome shotgun (WGS) entry which is preliminary data.</text>
</comment>
<organism evidence="1 2">
    <name type="scientific">Cohnella suwonensis</name>
    <dbReference type="NCBI Taxonomy" id="696072"/>
    <lineage>
        <taxon>Bacteria</taxon>
        <taxon>Bacillati</taxon>
        <taxon>Bacillota</taxon>
        <taxon>Bacilli</taxon>
        <taxon>Bacillales</taxon>
        <taxon>Paenibacillaceae</taxon>
        <taxon>Cohnella</taxon>
    </lineage>
</organism>
<accession>A0ABW0LVG7</accession>
<evidence type="ECO:0000313" key="2">
    <source>
        <dbReference type="Proteomes" id="UP001596105"/>
    </source>
</evidence>
<gene>
    <name evidence="1" type="ORF">ACFPPD_14160</name>
</gene>